<feature type="domain" description="Alpha/beta hydrolase fold-3" evidence="3">
    <location>
        <begin position="389"/>
        <end position="611"/>
    </location>
</feature>
<protein>
    <recommendedName>
        <fullName evidence="3">Alpha/beta hydrolase fold-3 domain-containing protein</fullName>
    </recommendedName>
</protein>
<dbReference type="PANTHER" id="PTHR48081:SF8">
    <property type="entry name" value="ALPHA_BETA HYDROLASE FOLD-3 DOMAIN-CONTAINING PROTEIN-RELATED"/>
    <property type="match status" value="1"/>
</dbReference>
<gene>
    <name evidence="4" type="ORF">LLEC1_04944</name>
</gene>
<reference evidence="4 5" key="1">
    <citation type="submission" date="2016-03" db="EMBL/GenBank/DDBJ databases">
        <title>Fine-scale spatial genetic structure of a fungal parasite of coffee scale insects.</title>
        <authorList>
            <person name="Jackson D."/>
            <person name="Zemenick K.A."/>
            <person name="Malloure B."/>
            <person name="Quandt C.A."/>
            <person name="James T.Y."/>
        </authorList>
    </citation>
    <scope>NUCLEOTIDE SEQUENCE [LARGE SCALE GENOMIC DNA]</scope>
    <source>
        <strain evidence="4 5">UM487</strain>
    </source>
</reference>
<evidence type="ECO:0000313" key="5">
    <source>
        <dbReference type="Proteomes" id="UP000243081"/>
    </source>
</evidence>
<dbReference type="GO" id="GO:0016787">
    <property type="term" value="F:hydrolase activity"/>
    <property type="evidence" value="ECO:0007669"/>
    <property type="project" value="UniProtKB-KW"/>
</dbReference>
<dbReference type="InterPro" id="IPR050300">
    <property type="entry name" value="GDXG_lipolytic_enzyme"/>
</dbReference>
<organism evidence="4 5">
    <name type="scientific">Cordyceps confragosa</name>
    <name type="common">Lecanicillium lecanii</name>
    <dbReference type="NCBI Taxonomy" id="2714763"/>
    <lineage>
        <taxon>Eukaryota</taxon>
        <taxon>Fungi</taxon>
        <taxon>Dikarya</taxon>
        <taxon>Ascomycota</taxon>
        <taxon>Pezizomycotina</taxon>
        <taxon>Sordariomycetes</taxon>
        <taxon>Hypocreomycetidae</taxon>
        <taxon>Hypocreales</taxon>
        <taxon>Cordycipitaceae</taxon>
        <taxon>Akanthomyces</taxon>
    </lineage>
</organism>
<name>A0A179IK86_CORDF</name>
<evidence type="ECO:0000259" key="3">
    <source>
        <dbReference type="Pfam" id="PF07859"/>
    </source>
</evidence>
<keyword evidence="5" id="KW-1185">Reference proteome</keyword>
<comment type="caution">
    <text evidence="4">The sequence shown here is derived from an EMBL/GenBank/DDBJ whole genome shotgun (WGS) entry which is preliminary data.</text>
</comment>
<feature type="region of interest" description="Disordered" evidence="2">
    <location>
        <begin position="141"/>
        <end position="180"/>
    </location>
</feature>
<evidence type="ECO:0000256" key="1">
    <source>
        <dbReference type="ARBA" id="ARBA00022801"/>
    </source>
</evidence>
<proteinExistence type="predicted"/>
<sequence length="673" mass="73976">MGAPPWCWRSESAGASTVIVNVRRGCFIHPANLSETATASDCFPGVGFCASKVALELIRKEAGGQCGTHTYVITLASSRRVRIRQRNCPEQYIRQRHNARAFAQCALEPSILLCASLSASHHFGRTTANWLAATATATATDTAPAGHSSSAPPSPLSRRPSPHWRSTPAPRCPFSTPNNPPILPICKDRRTYPASSFFHQQFCARHIFVARAHDSPSPAQAPSGTDDLATTIPLAARAMPFLPTSVEAGDSPDENAILIESQPHNKGGKATQAVHDQIPTIIEPTSVQLSSSDNYEHLEKIPDVVEADRVDYVNPLANSSRWYISMRAHAIRSAAGFAFGLANRTVPAPPLPSKSIWLDSTLSEFSGKDKIKVDVWTPPRLALKPRAAIINFHGGGWILGAGTDDARWAAAVMTSIDAVVFSVNYRLAPGHPFPTPIEDCVDSILQIAARAEEFGFNPNRIILSGFSAGASNAFSSWVVLEEPQRWNYKLPQPVPKIAGLALFYPVLDWTYTRPEKRSTCHRPDLTLGPGLTDLIDVSYVYPMIPRRECDDWRLSPGLIDDATIAKLPPMHLCLCEYDMLLQEGLRFAKRVRSCPNKTLTLRVVSQEKHAWDKPLPMAAVKESVNVEYTEATLAMANWLGQYHDIDNDSVLSLPTKRLRLRPSAYFKRSRSAE</sequence>
<keyword evidence="1" id="KW-0378">Hydrolase</keyword>
<evidence type="ECO:0000313" key="4">
    <source>
        <dbReference type="EMBL" id="OAR02673.1"/>
    </source>
</evidence>
<dbReference type="Pfam" id="PF07859">
    <property type="entry name" value="Abhydrolase_3"/>
    <property type="match status" value="1"/>
</dbReference>
<dbReference type="Gene3D" id="3.40.50.1820">
    <property type="entry name" value="alpha/beta hydrolase"/>
    <property type="match status" value="1"/>
</dbReference>
<dbReference type="PANTHER" id="PTHR48081">
    <property type="entry name" value="AB HYDROLASE SUPERFAMILY PROTEIN C4A8.06C"/>
    <property type="match status" value="1"/>
</dbReference>
<dbReference type="InterPro" id="IPR029058">
    <property type="entry name" value="AB_hydrolase_fold"/>
</dbReference>
<dbReference type="OrthoDB" id="433474at2759"/>
<dbReference type="Proteomes" id="UP000243081">
    <property type="component" value="Unassembled WGS sequence"/>
</dbReference>
<dbReference type="EMBL" id="LUKN01000567">
    <property type="protein sequence ID" value="OAR02673.1"/>
    <property type="molecule type" value="Genomic_DNA"/>
</dbReference>
<dbReference type="SUPFAM" id="SSF53474">
    <property type="entry name" value="alpha/beta-Hydrolases"/>
    <property type="match status" value="1"/>
</dbReference>
<dbReference type="InterPro" id="IPR013094">
    <property type="entry name" value="AB_hydrolase_3"/>
</dbReference>
<accession>A0A179IK86</accession>
<feature type="compositionally biased region" description="Low complexity" evidence="2">
    <location>
        <begin position="141"/>
        <end position="166"/>
    </location>
</feature>
<dbReference type="AlphaFoldDB" id="A0A179IK86"/>
<evidence type="ECO:0000256" key="2">
    <source>
        <dbReference type="SAM" id="MobiDB-lite"/>
    </source>
</evidence>